<dbReference type="EMBL" id="PXYL01000001">
    <property type="protein sequence ID" value="PSJ64047.1"/>
    <property type="molecule type" value="Genomic_DNA"/>
</dbReference>
<proteinExistence type="predicted"/>
<feature type="signal peptide" evidence="2">
    <location>
        <begin position="1"/>
        <end position="20"/>
    </location>
</feature>
<comment type="caution">
    <text evidence="3">The sequence shown here is derived from an EMBL/GenBank/DDBJ whole genome shotgun (WGS) entry which is preliminary data.</text>
</comment>
<gene>
    <name evidence="3" type="ORF">C7I85_02760</name>
</gene>
<keyword evidence="2" id="KW-0732">Signal</keyword>
<keyword evidence="4" id="KW-1185">Reference proteome</keyword>
<feature type="region of interest" description="Disordered" evidence="1">
    <location>
        <begin position="46"/>
        <end position="66"/>
    </location>
</feature>
<protein>
    <recommendedName>
        <fullName evidence="5">DUF4148 domain-containing protein</fullName>
    </recommendedName>
</protein>
<evidence type="ECO:0000313" key="4">
    <source>
        <dbReference type="Proteomes" id="UP000240653"/>
    </source>
</evidence>
<feature type="chain" id="PRO_5015153234" description="DUF4148 domain-containing protein" evidence="2">
    <location>
        <begin position="21"/>
        <end position="78"/>
    </location>
</feature>
<evidence type="ECO:0000256" key="1">
    <source>
        <dbReference type="SAM" id="MobiDB-lite"/>
    </source>
</evidence>
<reference evidence="3 4" key="1">
    <citation type="submission" date="2018-03" db="EMBL/GenBank/DDBJ databases">
        <title>The draft genome of Mesorhizobium soli JCM 19897.</title>
        <authorList>
            <person name="Li L."/>
            <person name="Liu L."/>
            <person name="Liang L."/>
            <person name="Wang T."/>
            <person name="Zhang X."/>
        </authorList>
    </citation>
    <scope>NUCLEOTIDE SEQUENCE [LARGE SCALE GENOMIC DNA]</scope>
    <source>
        <strain evidence="3 4">JCM 19897</strain>
    </source>
</reference>
<evidence type="ECO:0000256" key="2">
    <source>
        <dbReference type="SAM" id="SignalP"/>
    </source>
</evidence>
<name>A0A2P7SNM8_9HYPH</name>
<dbReference type="AlphaFoldDB" id="A0A2P7SNM8"/>
<feature type="compositionally biased region" description="Polar residues" evidence="1">
    <location>
        <begin position="46"/>
        <end position="65"/>
    </location>
</feature>
<dbReference type="Proteomes" id="UP000240653">
    <property type="component" value="Unassembled WGS sequence"/>
</dbReference>
<evidence type="ECO:0008006" key="5">
    <source>
        <dbReference type="Google" id="ProtNLM"/>
    </source>
</evidence>
<dbReference type="RefSeq" id="WP_106722405.1">
    <property type="nucleotide sequence ID" value="NZ_PXYL01000001.1"/>
</dbReference>
<evidence type="ECO:0000313" key="3">
    <source>
        <dbReference type="EMBL" id="PSJ64047.1"/>
    </source>
</evidence>
<organism evidence="3 4">
    <name type="scientific">Pseudaminobacter soli</name>
    <name type="common">ex Li et al. 2025</name>
    <dbReference type="NCBI Taxonomy" id="1295366"/>
    <lineage>
        <taxon>Bacteria</taxon>
        <taxon>Pseudomonadati</taxon>
        <taxon>Pseudomonadota</taxon>
        <taxon>Alphaproteobacteria</taxon>
        <taxon>Hyphomicrobiales</taxon>
        <taxon>Phyllobacteriaceae</taxon>
        <taxon>Pseudaminobacter</taxon>
    </lineage>
</organism>
<sequence>MKKTIIALTAVVMTAGAAFAQSNLPAQPNTMRDFAPASVVVKPSLNSDYSSSNPVTSPVGATNQQERAKIIEQRANNR</sequence>
<accession>A0A2P7SNM8</accession>